<protein>
    <submittedName>
        <fullName evidence="3">Uncharacterized protein</fullName>
    </submittedName>
</protein>
<feature type="transmembrane region" description="Helical" evidence="2">
    <location>
        <begin position="15"/>
        <end position="35"/>
    </location>
</feature>
<keyword evidence="2" id="KW-1133">Transmembrane helix</keyword>
<evidence type="ECO:0000313" key="3">
    <source>
        <dbReference type="EMBL" id="GMH70022.1"/>
    </source>
</evidence>
<dbReference type="Proteomes" id="UP001162640">
    <property type="component" value="Unassembled WGS sequence"/>
</dbReference>
<organism evidence="3 4">
    <name type="scientific">Triparma laevis f. inornata</name>
    <dbReference type="NCBI Taxonomy" id="1714386"/>
    <lineage>
        <taxon>Eukaryota</taxon>
        <taxon>Sar</taxon>
        <taxon>Stramenopiles</taxon>
        <taxon>Ochrophyta</taxon>
        <taxon>Bolidophyceae</taxon>
        <taxon>Parmales</taxon>
        <taxon>Triparmaceae</taxon>
        <taxon>Triparma</taxon>
    </lineage>
</organism>
<sequence length="326" mass="36121">MKKVAAMELNTEERVQGVGLLIAALCTVNLLGSYGAEGKYISDIEKLGNLTIGVLGSGCLIVTALWKLAVIKGEMQQEDSPDITDTDETDETDENEDATQPFTEASTVWYNISLVLSMIQPLISIMGALTLNDAFFSLSLFALPFTTLAFTAGFFCQQQRHHPEHMWKLRLHGIFFISRNDEDATTKCVFEDGGNIAACAETAKCDTGLSCFLLFWWFMKLTQQSVHPKFRSKLNLSIEKIARMKVSFRREAQGMLTLEEKGRVNVHGEGEWGRVEGNKVKGKVGSLIVHSGKMRHGGGEVTMGERYVLVGFVDVECKGRGLFEAF</sequence>
<feature type="compositionally biased region" description="Acidic residues" evidence="1">
    <location>
        <begin position="78"/>
        <end position="97"/>
    </location>
</feature>
<feature type="transmembrane region" description="Helical" evidence="2">
    <location>
        <begin position="135"/>
        <end position="156"/>
    </location>
</feature>
<name>A0A9W7E8N6_9STRA</name>
<evidence type="ECO:0000256" key="1">
    <source>
        <dbReference type="SAM" id="MobiDB-lite"/>
    </source>
</evidence>
<keyword evidence="2" id="KW-0472">Membrane</keyword>
<evidence type="ECO:0000313" key="4">
    <source>
        <dbReference type="Proteomes" id="UP001162640"/>
    </source>
</evidence>
<feature type="transmembrane region" description="Helical" evidence="2">
    <location>
        <begin position="47"/>
        <end position="66"/>
    </location>
</feature>
<gene>
    <name evidence="3" type="ORF">TL16_g05304</name>
</gene>
<feature type="region of interest" description="Disordered" evidence="1">
    <location>
        <begin position="78"/>
        <end position="100"/>
    </location>
</feature>
<evidence type="ECO:0000256" key="2">
    <source>
        <dbReference type="SAM" id="Phobius"/>
    </source>
</evidence>
<reference evidence="4" key="1">
    <citation type="journal article" date="2023" name="Commun. Biol.">
        <title>Genome analysis of Parmales, the sister group of diatoms, reveals the evolutionary specialization of diatoms from phago-mixotrophs to photoautotrophs.</title>
        <authorList>
            <person name="Ban H."/>
            <person name="Sato S."/>
            <person name="Yoshikawa S."/>
            <person name="Yamada K."/>
            <person name="Nakamura Y."/>
            <person name="Ichinomiya M."/>
            <person name="Sato N."/>
            <person name="Blanc-Mathieu R."/>
            <person name="Endo H."/>
            <person name="Kuwata A."/>
            <person name="Ogata H."/>
        </authorList>
    </citation>
    <scope>NUCLEOTIDE SEQUENCE [LARGE SCALE GENOMIC DNA]</scope>
</reference>
<proteinExistence type="predicted"/>
<accession>A0A9W7E8N6</accession>
<dbReference type="AlphaFoldDB" id="A0A9W7E8N6"/>
<comment type="caution">
    <text evidence="3">The sequence shown here is derived from an EMBL/GenBank/DDBJ whole genome shotgun (WGS) entry which is preliminary data.</text>
</comment>
<keyword evidence="2" id="KW-0812">Transmembrane</keyword>
<dbReference type="EMBL" id="BLQM01000153">
    <property type="protein sequence ID" value="GMH70022.1"/>
    <property type="molecule type" value="Genomic_DNA"/>
</dbReference>
<feature type="transmembrane region" description="Helical" evidence="2">
    <location>
        <begin position="108"/>
        <end position="129"/>
    </location>
</feature>